<sequence>MKLQIIVAALAVVTATSLAVAVPQPVGGEDGLARPNIVGTTERWPFPLNQRGTQRGPIGSDDGQANNAAVKARQDPEFVDPPAQCVALLDKCKKTSGCVKHNSTCESECLKEMCSTWIEEDGAYCSEMLPKICNGHIEMKTTKPVPIPNPCVTCTYLLNSCKRAPSCLDDVCPRYTFTTQCRECFPKECEGHTHRKPEATQDVNPGV</sequence>
<protein>
    <submittedName>
        <fullName evidence="3">Uncharacterized protein</fullName>
    </submittedName>
</protein>
<accession>A0A1Y2A947</accession>
<name>A0A1Y2A947_9PLEO</name>
<dbReference type="Proteomes" id="UP000193144">
    <property type="component" value="Unassembled WGS sequence"/>
</dbReference>
<evidence type="ECO:0000313" key="4">
    <source>
        <dbReference type="Proteomes" id="UP000193144"/>
    </source>
</evidence>
<reference evidence="3 4" key="1">
    <citation type="submission" date="2016-07" db="EMBL/GenBank/DDBJ databases">
        <title>Pervasive Adenine N6-methylation of Active Genes in Fungi.</title>
        <authorList>
            <consortium name="DOE Joint Genome Institute"/>
            <person name="Mondo S.J."/>
            <person name="Dannebaum R.O."/>
            <person name="Kuo R.C."/>
            <person name="Labutti K."/>
            <person name="Haridas S."/>
            <person name="Kuo A."/>
            <person name="Salamov A."/>
            <person name="Ahrendt S.R."/>
            <person name="Lipzen A."/>
            <person name="Sullivan W."/>
            <person name="Andreopoulos W.B."/>
            <person name="Clum A."/>
            <person name="Lindquist E."/>
            <person name="Daum C."/>
            <person name="Ramamoorthy G.K."/>
            <person name="Gryganskyi A."/>
            <person name="Culley D."/>
            <person name="Magnuson J.K."/>
            <person name="James T.Y."/>
            <person name="O'Malley M.A."/>
            <person name="Stajich J.E."/>
            <person name="Spatafora J.W."/>
            <person name="Visel A."/>
            <person name="Grigoriev I.V."/>
        </authorList>
    </citation>
    <scope>NUCLEOTIDE SEQUENCE [LARGE SCALE GENOMIC DNA]</scope>
    <source>
        <strain evidence="3 4">CBS 115471</strain>
    </source>
</reference>
<gene>
    <name evidence="3" type="ORF">BCR34DRAFT_595878</name>
</gene>
<keyword evidence="2" id="KW-0732">Signal</keyword>
<organism evidence="3 4">
    <name type="scientific">Clohesyomyces aquaticus</name>
    <dbReference type="NCBI Taxonomy" id="1231657"/>
    <lineage>
        <taxon>Eukaryota</taxon>
        <taxon>Fungi</taxon>
        <taxon>Dikarya</taxon>
        <taxon>Ascomycota</taxon>
        <taxon>Pezizomycotina</taxon>
        <taxon>Dothideomycetes</taxon>
        <taxon>Pleosporomycetidae</taxon>
        <taxon>Pleosporales</taxon>
        <taxon>Lindgomycetaceae</taxon>
        <taxon>Clohesyomyces</taxon>
    </lineage>
</organism>
<feature type="signal peptide" evidence="2">
    <location>
        <begin position="1"/>
        <end position="19"/>
    </location>
</feature>
<feature type="chain" id="PRO_5012960175" evidence="2">
    <location>
        <begin position="20"/>
        <end position="207"/>
    </location>
</feature>
<comment type="caution">
    <text evidence="3">The sequence shown here is derived from an EMBL/GenBank/DDBJ whole genome shotgun (WGS) entry which is preliminary data.</text>
</comment>
<dbReference type="AlphaFoldDB" id="A0A1Y2A947"/>
<keyword evidence="4" id="KW-1185">Reference proteome</keyword>
<proteinExistence type="predicted"/>
<evidence type="ECO:0000256" key="2">
    <source>
        <dbReference type="SAM" id="SignalP"/>
    </source>
</evidence>
<dbReference type="EMBL" id="MCFA01000004">
    <property type="protein sequence ID" value="ORY19052.1"/>
    <property type="molecule type" value="Genomic_DNA"/>
</dbReference>
<evidence type="ECO:0000256" key="1">
    <source>
        <dbReference type="SAM" id="MobiDB-lite"/>
    </source>
</evidence>
<evidence type="ECO:0000313" key="3">
    <source>
        <dbReference type="EMBL" id="ORY19052.1"/>
    </source>
</evidence>
<feature type="region of interest" description="Disordered" evidence="1">
    <location>
        <begin position="43"/>
        <end position="63"/>
    </location>
</feature>